<dbReference type="GO" id="GO:0000981">
    <property type="term" value="F:DNA-binding transcription factor activity, RNA polymerase II-specific"/>
    <property type="evidence" value="ECO:0007669"/>
    <property type="project" value="InterPro"/>
</dbReference>
<dbReference type="SUPFAM" id="SSF57701">
    <property type="entry name" value="Zn2/Cys6 DNA-binding domain"/>
    <property type="match status" value="1"/>
</dbReference>
<dbReference type="InterPro" id="IPR001138">
    <property type="entry name" value="Zn2Cys6_DnaBD"/>
</dbReference>
<evidence type="ECO:0000256" key="1">
    <source>
        <dbReference type="SAM" id="MobiDB-lite"/>
    </source>
</evidence>
<feature type="compositionally biased region" description="Basic and acidic residues" evidence="1">
    <location>
        <begin position="150"/>
        <end position="164"/>
    </location>
</feature>
<protein>
    <submittedName>
        <fullName evidence="2">Zn(2)-C6 fungal-type DNA-binding domain</fullName>
    </submittedName>
</protein>
<feature type="compositionally biased region" description="Polar residues" evidence="1">
    <location>
        <begin position="245"/>
        <end position="264"/>
    </location>
</feature>
<evidence type="ECO:0000313" key="2">
    <source>
        <dbReference type="EMBL" id="CEH13244.1"/>
    </source>
</evidence>
<evidence type="ECO:0000313" key="3">
    <source>
        <dbReference type="Proteomes" id="UP000054845"/>
    </source>
</evidence>
<name>A0A0P1BCK1_9BASI</name>
<reference evidence="2 3" key="1">
    <citation type="submission" date="2014-09" db="EMBL/GenBank/DDBJ databases">
        <authorList>
            <person name="Magalhaes I.L.F."/>
            <person name="Oliveira U."/>
            <person name="Santos F.R."/>
            <person name="Vidigal T.H.D.A."/>
            <person name="Brescovit A.D."/>
            <person name="Santos A.J."/>
        </authorList>
    </citation>
    <scope>NUCLEOTIDE SEQUENCE [LARGE SCALE GENOMIC DNA]</scope>
</reference>
<organism evidence="2 3">
    <name type="scientific">Ceraceosorus bombacis</name>
    <dbReference type="NCBI Taxonomy" id="401625"/>
    <lineage>
        <taxon>Eukaryota</taxon>
        <taxon>Fungi</taxon>
        <taxon>Dikarya</taxon>
        <taxon>Basidiomycota</taxon>
        <taxon>Ustilaginomycotina</taxon>
        <taxon>Exobasidiomycetes</taxon>
        <taxon>Ceraceosorales</taxon>
        <taxon>Ceraceosoraceae</taxon>
        <taxon>Ceraceosorus</taxon>
    </lineage>
</organism>
<proteinExistence type="predicted"/>
<keyword evidence="2" id="KW-0238">DNA-binding</keyword>
<keyword evidence="3" id="KW-1185">Reference proteome</keyword>
<dbReference type="AlphaFoldDB" id="A0A0P1BCK1"/>
<feature type="region of interest" description="Disordered" evidence="1">
    <location>
        <begin position="218"/>
        <end position="264"/>
    </location>
</feature>
<dbReference type="GO" id="GO:0008270">
    <property type="term" value="F:zinc ion binding"/>
    <property type="evidence" value="ECO:0007669"/>
    <property type="project" value="InterPro"/>
</dbReference>
<dbReference type="Proteomes" id="UP000054845">
    <property type="component" value="Unassembled WGS sequence"/>
</dbReference>
<dbReference type="CDD" id="cd00067">
    <property type="entry name" value="GAL4"/>
    <property type="match status" value="1"/>
</dbReference>
<feature type="region of interest" description="Disordered" evidence="1">
    <location>
        <begin position="72"/>
        <end position="166"/>
    </location>
</feature>
<dbReference type="InterPro" id="IPR036864">
    <property type="entry name" value="Zn2-C6_fun-type_DNA-bd_sf"/>
</dbReference>
<feature type="region of interest" description="Disordered" evidence="1">
    <location>
        <begin position="1"/>
        <end position="24"/>
    </location>
</feature>
<dbReference type="GO" id="GO:0003677">
    <property type="term" value="F:DNA binding"/>
    <property type="evidence" value="ECO:0007669"/>
    <property type="project" value="UniProtKB-KW"/>
</dbReference>
<sequence>MSSPHATQAPNIQPQPKGRRTRSLRSCLACRKAKQRCELPDSPACIPSKEPQPANLVCRRCNVMRFDCVVSDPLPESVTSGKAASRKRKRTQQDSPAVGQRQQAPHHSSGSQSHSSIASSSVSLYNGSGPSPPTSNAPLDATSSSSSRPDCSRTPDERSPEYERGSGALSYRSIGHSSSILHPLTSFERSCSDRSSTKHGEVRERECRSAGLDLTGNVPLDNVSGAPPYKRRPLPNAVPAARPASSHSALSMMTSNTDPQTSRPPQRLIHELQVFDPSPSFGIRQLDANVRASDEVSQRRAGSDQASREPEWMQRLKVVMLPFLLLDKLCSVQCDKLTLVDGDLATPPDENLDPSVGSSDIEPFLALLDRMSIGGQQVAELDERLEDLVATLPWLPSISTLLSAARRFEEKVLNLLVACLYFAAGKAKWLHFKAALLPWLRRGCLGCLLQAPQGPEDVAFLLYVALYEPLLLNSASGARSLDGKGFLASASAAARNLGLDRAPARLAAALHELPPGADLGSLATVQQEAVLWVSLSLHAVTRSMAETIDREPMARCTEEDCEAVVHLADRLGQNRSPQATWRAIGLYLLAEHAKLAEHGRQLDRTSCKALSRKFKTSDEFHLEAEKVAEDYDTYRIKVAERMAIFWRRCRALGFEDESVVDWVNIEFIFLMLLCMCRLSEAVFDVCRHFCDISESGTFMAALMKDGPLVRAAVITTGRRADMTRHALVCLSNFHQQHFASRIGKTYARGRSLATSISPIYICAMLVQAAKQLAEEVAGHYLDRRRTSRSAGETYLVAQSALLLRSTTQALLDFGGIAGKTEAERSELIRMGNLFGISANCVEKTARVIHEWGATARGLRQSLQISEPTNGEDVAPTGMMSDGPRGPSLLRGDKRRSATTNELASEHSARGQDTAGEPALPPPNGPFGNSIDFLGGPEEDLDAFIRQLLDEPLDFFTWVPQP</sequence>
<feature type="region of interest" description="Disordered" evidence="1">
    <location>
        <begin position="859"/>
        <end position="934"/>
    </location>
</feature>
<feature type="compositionally biased region" description="Low complexity" evidence="1">
    <location>
        <begin position="106"/>
        <end position="123"/>
    </location>
</feature>
<feature type="compositionally biased region" description="Polar residues" evidence="1">
    <location>
        <begin position="1"/>
        <end position="14"/>
    </location>
</feature>
<accession>A0A0P1BCK1</accession>
<dbReference type="OrthoDB" id="5818554at2759"/>
<dbReference type="EMBL" id="CCYA01000206">
    <property type="protein sequence ID" value="CEH13244.1"/>
    <property type="molecule type" value="Genomic_DNA"/>
</dbReference>